<dbReference type="SUPFAM" id="SSF52540">
    <property type="entry name" value="P-loop containing nucleoside triphosphate hydrolases"/>
    <property type="match status" value="1"/>
</dbReference>
<organism evidence="2">
    <name type="scientific">Histophilus somni (strain 129Pt)</name>
    <name type="common">Haemophilus somnus</name>
    <dbReference type="NCBI Taxonomy" id="205914"/>
    <lineage>
        <taxon>Bacteria</taxon>
        <taxon>Pseudomonadati</taxon>
        <taxon>Pseudomonadota</taxon>
        <taxon>Gammaproteobacteria</taxon>
        <taxon>Pasteurellales</taxon>
        <taxon>Pasteurellaceae</taxon>
        <taxon>Histophilus</taxon>
    </lineage>
</organism>
<dbReference type="eggNOG" id="COG1192">
    <property type="taxonomic scope" value="Bacteria"/>
</dbReference>
<dbReference type="KEGG" id="hso:HS_1346"/>
<protein>
    <submittedName>
        <fullName evidence="2">Chromosome partitioning-related protein</fullName>
    </submittedName>
</protein>
<name>Q0I4N7_HISS1</name>
<dbReference type="HOGENOM" id="CLU_072999_0_0_6"/>
<evidence type="ECO:0000259" key="1">
    <source>
        <dbReference type="Pfam" id="PF13614"/>
    </source>
</evidence>
<proteinExistence type="predicted"/>
<dbReference type="Pfam" id="PF13614">
    <property type="entry name" value="AAA_31"/>
    <property type="match status" value="1"/>
</dbReference>
<dbReference type="InterPro" id="IPR050678">
    <property type="entry name" value="DNA_Partitioning_ATPase"/>
</dbReference>
<sequence>MSIIMKTNQSFTKKPFIITIASTKGGSAKSTNAANIGAFCADHGLKTLLIDTDTQPTLSAYFALNYVAPGGIHEFLTYQDVDPSHIISKTTLSNLDLIQSNDPTNNVSQMLRNAPDGAIRFSFLLKKLKGYDVIIVDTRGTRDITVDMSVLAADLLFCPILPHILSAKEFIRGTMGMYQELQTFEAFGFSLPPLKAVPNCVDHTNDVKFVLGHLKQLFEQNLSADKTLLDFHIPNKVAYREAATYSLPVYRHSKAEYAVIQALCMHLLPQFAHQFEQGVSGHLGGYNV</sequence>
<gene>
    <name evidence="2" type="ordered locus">HS_1346</name>
</gene>
<evidence type="ECO:0000313" key="2">
    <source>
        <dbReference type="EMBL" id="ABI25621.1"/>
    </source>
</evidence>
<dbReference type="InterPro" id="IPR025669">
    <property type="entry name" value="AAA_dom"/>
</dbReference>
<dbReference type="CDD" id="cd02042">
    <property type="entry name" value="ParAB_family"/>
    <property type="match status" value="1"/>
</dbReference>
<dbReference type="Gene3D" id="3.40.50.300">
    <property type="entry name" value="P-loop containing nucleotide triphosphate hydrolases"/>
    <property type="match status" value="1"/>
</dbReference>
<accession>Q0I4N7</accession>
<dbReference type="PANTHER" id="PTHR13696:SF99">
    <property type="entry name" value="COBYRINIC ACID AC-DIAMIDE SYNTHASE"/>
    <property type="match status" value="1"/>
</dbReference>
<reference evidence="2" key="1">
    <citation type="submission" date="2006-08" db="EMBL/GenBank/DDBJ databases">
        <title>Complete genome sequence of Haemophilus somnus 129PT.</title>
        <authorList>
            <person name="Copeland A."/>
            <person name="Lucas S."/>
            <person name="Lapidus A."/>
            <person name="Barry K."/>
            <person name="Glavina del Rio T."/>
            <person name="Hammon N."/>
            <person name="Dalin E."/>
            <person name="Tice H."/>
            <person name="Pitluck S."/>
            <person name="Brettin T.S."/>
            <person name="Bruce D."/>
            <person name="Challacombe J.F."/>
            <person name="Chertkov O."/>
            <person name="Detter J.C."/>
            <person name="Gilna P."/>
            <person name="Han S."/>
            <person name="Misra M."/>
            <person name="Tapia R."/>
            <person name="Thayer N.N."/>
            <person name="Xie G."/>
            <person name="Inzana T.J."/>
            <person name="Duncan A.J."/>
            <person name="Siddaramppa S."/>
            <person name="Richardson P."/>
        </authorList>
    </citation>
    <scope>NUCLEOTIDE SEQUENCE</scope>
    <source>
        <strain evidence="2">129PT</strain>
    </source>
</reference>
<dbReference type="PANTHER" id="PTHR13696">
    <property type="entry name" value="P-LOOP CONTAINING NUCLEOSIDE TRIPHOSPHATE HYDROLASE"/>
    <property type="match status" value="1"/>
</dbReference>
<feature type="domain" description="AAA" evidence="1">
    <location>
        <begin position="17"/>
        <end position="166"/>
    </location>
</feature>
<dbReference type="AlphaFoldDB" id="Q0I4N7"/>
<dbReference type="EMBL" id="CP000436">
    <property type="protein sequence ID" value="ABI25621.1"/>
    <property type="molecule type" value="Genomic_DNA"/>
</dbReference>
<dbReference type="InterPro" id="IPR027417">
    <property type="entry name" value="P-loop_NTPase"/>
</dbReference>